<protein>
    <submittedName>
        <fullName evidence="1">Glycine-rich RNA-binding protein 2-like</fullName>
    </submittedName>
</protein>
<evidence type="ECO:0000313" key="1">
    <source>
        <dbReference type="EMBL" id="MBX09041.1"/>
    </source>
</evidence>
<reference evidence="1" key="1">
    <citation type="submission" date="2018-02" db="EMBL/GenBank/DDBJ databases">
        <title>Rhizophora mucronata_Transcriptome.</title>
        <authorList>
            <person name="Meera S.P."/>
            <person name="Sreeshan A."/>
            <person name="Augustine A."/>
        </authorList>
    </citation>
    <scope>NUCLEOTIDE SEQUENCE</scope>
    <source>
        <tissue evidence="1">Leaf</tissue>
    </source>
</reference>
<organism evidence="1">
    <name type="scientific">Rhizophora mucronata</name>
    <name type="common">Asiatic mangrove</name>
    <dbReference type="NCBI Taxonomy" id="61149"/>
    <lineage>
        <taxon>Eukaryota</taxon>
        <taxon>Viridiplantae</taxon>
        <taxon>Streptophyta</taxon>
        <taxon>Embryophyta</taxon>
        <taxon>Tracheophyta</taxon>
        <taxon>Spermatophyta</taxon>
        <taxon>Magnoliopsida</taxon>
        <taxon>eudicotyledons</taxon>
        <taxon>Gunneridae</taxon>
        <taxon>Pentapetalae</taxon>
        <taxon>rosids</taxon>
        <taxon>fabids</taxon>
        <taxon>Malpighiales</taxon>
        <taxon>Rhizophoraceae</taxon>
        <taxon>Rhizophora</taxon>
    </lineage>
</organism>
<proteinExistence type="predicted"/>
<dbReference type="AlphaFoldDB" id="A0A2P2KTI9"/>
<accession>A0A2P2KTI9</accession>
<dbReference type="EMBL" id="GGEC01028557">
    <property type="protein sequence ID" value="MBX09041.1"/>
    <property type="molecule type" value="Transcribed_RNA"/>
</dbReference>
<name>A0A2P2KTI9_RHIMU</name>
<sequence>MAFLSKVGNILRQTSAKQINVELPSSRPSLYQAIRWMSSSKVFVGGVSFSVCTSQTFCHFTPNKKEKAVVGFLSWISLHMVTYI</sequence>